<dbReference type="SMART" id="SM00635">
    <property type="entry name" value="BID_2"/>
    <property type="match status" value="1"/>
</dbReference>
<evidence type="ECO:0000313" key="3">
    <source>
        <dbReference type="Proteomes" id="UP000823619"/>
    </source>
</evidence>
<name>A0A9D9HBA6_9BACT</name>
<accession>A0A9D9HBA6</accession>
<evidence type="ECO:0000259" key="1">
    <source>
        <dbReference type="SMART" id="SM00635"/>
    </source>
</evidence>
<organism evidence="2 3">
    <name type="scientific">Candidatus Cryptobacteroides merdavium</name>
    <dbReference type="NCBI Taxonomy" id="2840769"/>
    <lineage>
        <taxon>Bacteria</taxon>
        <taxon>Pseudomonadati</taxon>
        <taxon>Bacteroidota</taxon>
        <taxon>Bacteroidia</taxon>
        <taxon>Bacteroidales</taxon>
        <taxon>Candidatus Cryptobacteroides</taxon>
    </lineage>
</organism>
<dbReference type="Gene3D" id="2.60.40.1080">
    <property type="match status" value="1"/>
</dbReference>
<dbReference type="Proteomes" id="UP000823619">
    <property type="component" value="Unassembled WGS sequence"/>
</dbReference>
<proteinExistence type="predicted"/>
<dbReference type="SUPFAM" id="SSF49373">
    <property type="entry name" value="Invasin/intimin cell-adhesion fragments"/>
    <property type="match status" value="1"/>
</dbReference>
<dbReference type="InterPro" id="IPR032594">
    <property type="entry name" value="DUF4906"/>
</dbReference>
<reference evidence="2" key="1">
    <citation type="submission" date="2020-10" db="EMBL/GenBank/DDBJ databases">
        <authorList>
            <person name="Gilroy R."/>
        </authorList>
    </citation>
    <scope>NUCLEOTIDE SEQUENCE</scope>
    <source>
        <strain evidence="2">D5-748</strain>
    </source>
</reference>
<feature type="domain" description="BIG2" evidence="1">
    <location>
        <begin position="316"/>
        <end position="392"/>
    </location>
</feature>
<gene>
    <name evidence="2" type="ORF">IAC23_03355</name>
</gene>
<dbReference type="AlphaFoldDB" id="A0A9D9HBA6"/>
<sequence length="492" mass="55117">MPAKKDTESHVRIVMTGIQEIPDGRSADPEENLVSDMNIFIFNAYGILEEHVWLPASQMQSDGIGYIYETKLLKRCRYSIYACANMGYRLDIGSIEELERYRYHLVYPDDYRTGIPMCGKTEDITIPPGGRISVPMERLMAKVTLSIDRSMLSDGVEFHVRQVKVGACPKSATLFEESRTESEDDIFLSGFSKEDDAVSILNSDKGFGKSGTVSVYLLENMHGNLLDSNVADQDKVFGEGDPLASLCSYIELAADYESDTHFSFPGQALKYRFYLGEGNGNFDVRRNRHYKVCVKPEDDGLSEDSWRVDTDGIGKYVQEIRLSYSSLEMNYFGETAVLNAYVFPDDASDMTLLWESDNSHVAEVSGTGTVTARNEGVCTVTCRAADDSGVFAECDITVSLNPYYMNIYPGNYLRGKCGDKFHVFCEYYPPSATFDIGLEELEYDRERGIYDYVLDEDGKGVTLTLKGKGSGLLYMETGYPLNQSEMIVIVVD</sequence>
<protein>
    <submittedName>
        <fullName evidence="2">DUF4906 domain-containing protein</fullName>
    </submittedName>
</protein>
<dbReference type="EMBL" id="JADIMO010000036">
    <property type="protein sequence ID" value="MBO8444719.1"/>
    <property type="molecule type" value="Genomic_DNA"/>
</dbReference>
<dbReference type="Pfam" id="PF02368">
    <property type="entry name" value="Big_2"/>
    <property type="match status" value="1"/>
</dbReference>
<evidence type="ECO:0000313" key="2">
    <source>
        <dbReference type="EMBL" id="MBO8444719.1"/>
    </source>
</evidence>
<comment type="caution">
    <text evidence="2">The sequence shown here is derived from an EMBL/GenBank/DDBJ whole genome shotgun (WGS) entry which is preliminary data.</text>
</comment>
<dbReference type="InterPro" id="IPR008964">
    <property type="entry name" value="Invasin/intimin_cell_adhesion"/>
</dbReference>
<reference evidence="2" key="2">
    <citation type="journal article" date="2021" name="PeerJ">
        <title>Extensive microbial diversity within the chicken gut microbiome revealed by metagenomics and culture.</title>
        <authorList>
            <person name="Gilroy R."/>
            <person name="Ravi A."/>
            <person name="Getino M."/>
            <person name="Pursley I."/>
            <person name="Horton D.L."/>
            <person name="Alikhan N.F."/>
            <person name="Baker D."/>
            <person name="Gharbi K."/>
            <person name="Hall N."/>
            <person name="Watson M."/>
            <person name="Adriaenssens E.M."/>
            <person name="Foster-Nyarko E."/>
            <person name="Jarju S."/>
            <person name="Secka A."/>
            <person name="Antonio M."/>
            <person name="Oren A."/>
            <person name="Chaudhuri R.R."/>
            <person name="La Ragione R."/>
            <person name="Hildebrand F."/>
            <person name="Pallen M.J."/>
        </authorList>
    </citation>
    <scope>NUCLEOTIDE SEQUENCE</scope>
    <source>
        <strain evidence="2">D5-748</strain>
    </source>
</reference>
<dbReference type="InterPro" id="IPR003343">
    <property type="entry name" value="Big_2"/>
</dbReference>
<dbReference type="Pfam" id="PF16249">
    <property type="entry name" value="DUF4906"/>
    <property type="match status" value="1"/>
</dbReference>